<accession>U7R2H0</accession>
<feature type="transmembrane region" description="Helical" evidence="1">
    <location>
        <begin position="79"/>
        <end position="102"/>
    </location>
</feature>
<dbReference type="EMBL" id="AXDT01000032">
    <property type="protein sequence ID" value="ERT14323.1"/>
    <property type="molecule type" value="Genomic_DNA"/>
</dbReference>
<keyword evidence="1" id="KW-0472">Membrane</keyword>
<comment type="caution">
    <text evidence="2">The sequence shown here is derived from an EMBL/GenBank/DDBJ whole genome shotgun (WGS) entry which is preliminary data.</text>
</comment>
<keyword evidence="1" id="KW-0812">Transmembrane</keyword>
<dbReference type="GO" id="GO:0009103">
    <property type="term" value="P:lipopolysaccharide biosynthetic process"/>
    <property type="evidence" value="ECO:0007669"/>
    <property type="project" value="TreeGrafter"/>
</dbReference>
<dbReference type="InterPro" id="IPR050879">
    <property type="entry name" value="Acyltransferase_3"/>
</dbReference>
<reference evidence="2 3" key="1">
    <citation type="submission" date="2013-10" db="EMBL/GenBank/DDBJ databases">
        <title>Whole Genome Shotgun Sequence of Photorhabdus temperata J3.</title>
        <authorList>
            <person name="Park G.-S."/>
            <person name="Hong S.-J."/>
            <person name="Shin J.-H."/>
        </authorList>
    </citation>
    <scope>NUCLEOTIDE SEQUENCE [LARGE SCALE GENOMIC DNA]</scope>
    <source>
        <strain evidence="2 3">J3</strain>
    </source>
</reference>
<protein>
    <recommendedName>
        <fullName evidence="4">Acyltransferase 3 domain-containing protein</fullName>
    </recommendedName>
</protein>
<evidence type="ECO:0008006" key="4">
    <source>
        <dbReference type="Google" id="ProtNLM"/>
    </source>
</evidence>
<evidence type="ECO:0000313" key="3">
    <source>
        <dbReference type="Proteomes" id="UP000017133"/>
    </source>
</evidence>
<dbReference type="GO" id="GO:0016020">
    <property type="term" value="C:membrane"/>
    <property type="evidence" value="ECO:0007669"/>
    <property type="project" value="TreeGrafter"/>
</dbReference>
<dbReference type="PANTHER" id="PTHR23028:SF53">
    <property type="entry name" value="ACYL_TRANSF_3 DOMAIN-CONTAINING PROTEIN"/>
    <property type="match status" value="1"/>
</dbReference>
<feature type="transmembrane region" description="Helical" evidence="1">
    <location>
        <begin position="51"/>
        <end position="67"/>
    </location>
</feature>
<feature type="transmembrane region" description="Helical" evidence="1">
    <location>
        <begin position="20"/>
        <end position="39"/>
    </location>
</feature>
<dbReference type="PATRIC" id="fig|1389415.4.peg.798"/>
<keyword evidence="3" id="KW-1185">Reference proteome</keyword>
<dbReference type="AlphaFoldDB" id="U7R2H0"/>
<proteinExistence type="predicted"/>
<gene>
    <name evidence="2" type="ORF">O185_04070</name>
</gene>
<feature type="transmembrane region" description="Helical" evidence="1">
    <location>
        <begin position="114"/>
        <end position="139"/>
    </location>
</feature>
<evidence type="ECO:0000313" key="2">
    <source>
        <dbReference type="EMBL" id="ERT14323.1"/>
    </source>
</evidence>
<dbReference type="Proteomes" id="UP000017133">
    <property type="component" value="Unassembled WGS sequence"/>
</dbReference>
<dbReference type="PANTHER" id="PTHR23028">
    <property type="entry name" value="ACETYLTRANSFERASE"/>
    <property type="match status" value="1"/>
</dbReference>
<keyword evidence="1" id="KW-1133">Transmembrane helix</keyword>
<name>U7R2H0_PHOTE</name>
<sequence>MGIIVYFIYKSINKPNKNTSSILQLLSITILILSILFCSNKDIDQVYRFDLYYTIPMSFIILSFSFSDGILSNILSKRLFVLLGEASFSLYLIHQLVIRYLLGINIKFFRFDGALFDSISVSIIIVGSIIMSILLFNFFEIPTKRFVYKRFST</sequence>
<organism evidence="2 3">
    <name type="scientific">Photorhabdus temperata J3</name>
    <dbReference type="NCBI Taxonomy" id="1389415"/>
    <lineage>
        <taxon>Bacteria</taxon>
        <taxon>Pseudomonadati</taxon>
        <taxon>Pseudomonadota</taxon>
        <taxon>Gammaproteobacteria</taxon>
        <taxon>Enterobacterales</taxon>
        <taxon>Morganellaceae</taxon>
        <taxon>Photorhabdus</taxon>
    </lineage>
</organism>
<evidence type="ECO:0000256" key="1">
    <source>
        <dbReference type="SAM" id="Phobius"/>
    </source>
</evidence>